<dbReference type="PANTHER" id="PTHR47018:SF3">
    <property type="entry name" value="MYCBP-ASSOCIATED PROTEIN"/>
    <property type="match status" value="1"/>
</dbReference>
<gene>
    <name evidence="3" type="ORF">D5F01_LYC02282</name>
</gene>
<feature type="region of interest" description="Disordered" evidence="1">
    <location>
        <begin position="441"/>
        <end position="466"/>
    </location>
</feature>
<reference evidence="3 4" key="1">
    <citation type="submission" date="2019-07" db="EMBL/GenBank/DDBJ databases">
        <title>Chromosome genome assembly for large yellow croaker.</title>
        <authorList>
            <person name="Xiao S."/>
        </authorList>
    </citation>
    <scope>NUCLEOTIDE SEQUENCE [LARGE SCALE GENOMIC DNA]</scope>
    <source>
        <strain evidence="3">JMULYC20181020</strain>
        <tissue evidence="3">Muscle</tissue>
    </source>
</reference>
<dbReference type="PANTHER" id="PTHR47018">
    <property type="entry name" value="CXC DOMAIN-CONTAINING PROTEIN-RELATED"/>
    <property type="match status" value="1"/>
</dbReference>
<name>A0A6G0J8E1_LARCR</name>
<dbReference type="SMART" id="SM01114">
    <property type="entry name" value="CXC"/>
    <property type="match status" value="1"/>
</dbReference>
<keyword evidence="4" id="KW-1185">Reference proteome</keyword>
<dbReference type="Proteomes" id="UP000424527">
    <property type="component" value="Unassembled WGS sequence"/>
</dbReference>
<dbReference type="AlphaFoldDB" id="A0A6G0J8E1"/>
<dbReference type="InterPro" id="IPR033467">
    <property type="entry name" value="Tesmin/TSO1-like_CXC"/>
</dbReference>
<evidence type="ECO:0000313" key="4">
    <source>
        <dbReference type="Proteomes" id="UP000424527"/>
    </source>
</evidence>
<sequence>MENSGIDDAWVEADVYGPATTRQILKCTHYKRSLHAHIYSYVALFEMALEEFFKDNPQLQDVCLKATDGVEAACSEGKDTNAESVKQANSTLLEVLTTAEINTAFQKWKEQKSQNAMFKAMMNYLHRVETILSFIAATRNADLELHLQAGEALSKLFFAMDCIKYKRLWPRYIADMHDLRTNHPQTWEELRAGNISVTKSAIPFVSVGADHACEHLNKIMKISSGITGISNNANARQRFFMVAPELSRLSKEFKSQFDMEADRTTEHHELGPSAVKRAHDTIDKIKAAILSHGNPFTTEGDNLHNVITQACIPDEYVQQILNADVTGQKLYEDYVSKRINGDVSLWAPVKKENNKMFLSGNKKIAVKLRDNTVDLKETKDLFARLMVLARSNRDIDYKEAIGNYEFTLTPRALFAPNGTILPCLDKSKLIHLLEKLTKEDKPTEVGSSTHQDAVDTGTPDLTSSDQPSRKIALVDGMVLVQKLSKKPATVLTVKDLSVCFNDRLMQLTRDYDEVILVFDTYRADSLKNATRNKRRQGKPSIQYQVRDDTNIKHIPLSRFLSHDKTKSDLTEYANKTLEYNKRSSKLIVTSAFGITRSNKDLVFQENNHEEADTLLIHQAVLASQRNPHDAQLVFFSPDTDVLVLVTANYDIMLKNTSISMASGVVQIEPLWRALGKERAKALPAFHAFTGADNAGRVSRIGRLQVFLNADEHIVKALQMLLDEAHVTEGMVSTLEHFTCAAYSPKGINIKAIPQLRWHLFCKHRAESDKLPPTLGALKQHILRVHVQTRVWAQAAIALQDPQLDPLQNGYFRDSDGMLKPVTTEVLPAPKAILELVLCKCKSDCSSGRCSCRAKDLVCTDMCQCSSQCQNDDDSQAMIYESDDDDV</sequence>
<comment type="caution">
    <text evidence="3">The sequence shown here is derived from an EMBL/GenBank/DDBJ whole genome shotgun (WGS) entry which is preliminary data.</text>
</comment>
<evidence type="ECO:0000313" key="3">
    <source>
        <dbReference type="EMBL" id="KAE8299864.1"/>
    </source>
</evidence>
<protein>
    <recommendedName>
        <fullName evidence="2">Tesmin/TSO1-like CXC domain-containing protein</fullName>
    </recommendedName>
</protein>
<accession>A0A6G0J8E1</accession>
<organism evidence="3 4">
    <name type="scientific">Larimichthys crocea</name>
    <name type="common">Large yellow croaker</name>
    <name type="synonym">Pseudosciaena crocea</name>
    <dbReference type="NCBI Taxonomy" id="215358"/>
    <lineage>
        <taxon>Eukaryota</taxon>
        <taxon>Metazoa</taxon>
        <taxon>Chordata</taxon>
        <taxon>Craniata</taxon>
        <taxon>Vertebrata</taxon>
        <taxon>Euteleostomi</taxon>
        <taxon>Actinopterygii</taxon>
        <taxon>Neopterygii</taxon>
        <taxon>Teleostei</taxon>
        <taxon>Neoteleostei</taxon>
        <taxon>Acanthomorphata</taxon>
        <taxon>Eupercaria</taxon>
        <taxon>Sciaenidae</taxon>
        <taxon>Larimichthys</taxon>
    </lineage>
</organism>
<proteinExistence type="predicted"/>
<evidence type="ECO:0000259" key="2">
    <source>
        <dbReference type="SMART" id="SM01114"/>
    </source>
</evidence>
<evidence type="ECO:0000256" key="1">
    <source>
        <dbReference type="SAM" id="MobiDB-lite"/>
    </source>
</evidence>
<feature type="domain" description="Tesmin/TSO1-like CXC" evidence="2">
    <location>
        <begin position="833"/>
        <end position="874"/>
    </location>
</feature>
<dbReference type="EMBL" id="REGW02000002">
    <property type="protein sequence ID" value="KAE8299864.1"/>
    <property type="molecule type" value="Genomic_DNA"/>
</dbReference>